<sequence>MTFKIKSERMGMAQTQGKGERQVRSAAARLAAVQALYSLDVGEGSVEELVRAFMNGAVGGYTMVDVPDPAGIFDPTETRTELEPPDGELFCQLVRGAAAERARLDEVIQATLSSDWPWERLEALVRAILRAGVYELLERPRTPPKVAIKEYVDIALAFYSGPETKLVNALLDRVARSARPEAFGTKAG</sequence>
<evidence type="ECO:0000256" key="7">
    <source>
        <dbReference type="SAM" id="MobiDB-lite"/>
    </source>
</evidence>
<comment type="function">
    <text evidence="6">Involved in transcription antitermination. Required for transcription of ribosomal RNA (rRNA) genes. Binds specifically to the boxA antiterminator sequence of the ribosomal RNA (rrn) operons.</text>
</comment>
<organism evidence="9 10">
    <name type="scientific">Pararhodospirillum photometricum DSM 122</name>
    <dbReference type="NCBI Taxonomy" id="1150469"/>
    <lineage>
        <taxon>Bacteria</taxon>
        <taxon>Pseudomonadati</taxon>
        <taxon>Pseudomonadota</taxon>
        <taxon>Alphaproteobacteria</taxon>
        <taxon>Rhodospirillales</taxon>
        <taxon>Rhodospirillaceae</taxon>
        <taxon>Pararhodospirillum</taxon>
    </lineage>
</organism>
<dbReference type="GO" id="GO:0031564">
    <property type="term" value="P:transcription antitermination"/>
    <property type="evidence" value="ECO:0007669"/>
    <property type="project" value="UniProtKB-KW"/>
</dbReference>
<accession>H6SRK9</accession>
<dbReference type="AlphaFoldDB" id="H6SRK9"/>
<evidence type="ECO:0000256" key="5">
    <source>
        <dbReference type="ARBA" id="ARBA00023163"/>
    </source>
</evidence>
<dbReference type="InterPro" id="IPR006027">
    <property type="entry name" value="NusB_RsmB_TIM44"/>
</dbReference>
<dbReference type="HOGENOM" id="CLU_087843_4_0_5"/>
<evidence type="ECO:0000256" key="3">
    <source>
        <dbReference type="ARBA" id="ARBA00022884"/>
    </source>
</evidence>
<dbReference type="GO" id="GO:0003723">
    <property type="term" value="F:RNA binding"/>
    <property type="evidence" value="ECO:0007669"/>
    <property type="project" value="UniProtKB-UniRule"/>
</dbReference>
<dbReference type="Proteomes" id="UP000033220">
    <property type="component" value="Chromosome DSM 122"/>
</dbReference>
<keyword evidence="5 6" id="KW-0804">Transcription</keyword>
<dbReference type="PANTHER" id="PTHR11078:SF3">
    <property type="entry name" value="ANTITERMINATION NUSB DOMAIN-CONTAINING PROTEIN"/>
    <property type="match status" value="1"/>
</dbReference>
<dbReference type="HAMAP" id="MF_00073">
    <property type="entry name" value="NusB"/>
    <property type="match status" value="1"/>
</dbReference>
<evidence type="ECO:0000256" key="1">
    <source>
        <dbReference type="ARBA" id="ARBA00005952"/>
    </source>
</evidence>
<dbReference type="Gene3D" id="1.10.940.10">
    <property type="entry name" value="NusB-like"/>
    <property type="match status" value="1"/>
</dbReference>
<evidence type="ECO:0000259" key="8">
    <source>
        <dbReference type="Pfam" id="PF01029"/>
    </source>
</evidence>
<gene>
    <name evidence="6 9" type="primary">nusB</name>
    <name evidence="9" type="ORF">RSPPHO_00912</name>
</gene>
<name>H6SRK9_PARPM</name>
<evidence type="ECO:0000256" key="2">
    <source>
        <dbReference type="ARBA" id="ARBA00022814"/>
    </source>
</evidence>
<dbReference type="GO" id="GO:0005829">
    <property type="term" value="C:cytosol"/>
    <property type="evidence" value="ECO:0007669"/>
    <property type="project" value="TreeGrafter"/>
</dbReference>
<dbReference type="Pfam" id="PF01029">
    <property type="entry name" value="NusB"/>
    <property type="match status" value="1"/>
</dbReference>
<dbReference type="KEGG" id="rpm:RSPPHO_00912"/>
<keyword evidence="10" id="KW-1185">Reference proteome</keyword>
<keyword evidence="2 6" id="KW-0889">Transcription antitermination</keyword>
<dbReference type="PANTHER" id="PTHR11078">
    <property type="entry name" value="N UTILIZATION SUBSTANCE PROTEIN B-RELATED"/>
    <property type="match status" value="1"/>
</dbReference>
<evidence type="ECO:0000313" key="10">
    <source>
        <dbReference type="Proteomes" id="UP000033220"/>
    </source>
</evidence>
<dbReference type="GO" id="GO:0006353">
    <property type="term" value="P:DNA-templated transcription termination"/>
    <property type="evidence" value="ECO:0007669"/>
    <property type="project" value="UniProtKB-UniRule"/>
</dbReference>
<dbReference type="InterPro" id="IPR035926">
    <property type="entry name" value="NusB-like_sf"/>
</dbReference>
<protein>
    <recommendedName>
        <fullName evidence="6">Transcription antitermination protein NusB</fullName>
    </recommendedName>
    <alternativeName>
        <fullName evidence="6">Antitermination factor NusB</fullName>
    </alternativeName>
</protein>
<dbReference type="PATRIC" id="fig|1150469.3.peg.1047"/>
<dbReference type="STRING" id="1150469.RSPPHO_00912"/>
<dbReference type="SUPFAM" id="SSF48013">
    <property type="entry name" value="NusB-like"/>
    <property type="match status" value="1"/>
</dbReference>
<feature type="region of interest" description="Disordered" evidence="7">
    <location>
        <begin position="1"/>
        <end position="21"/>
    </location>
</feature>
<dbReference type="NCBIfam" id="TIGR01951">
    <property type="entry name" value="nusB"/>
    <property type="match status" value="1"/>
</dbReference>
<dbReference type="InterPro" id="IPR011605">
    <property type="entry name" value="NusB_fam"/>
</dbReference>
<comment type="similarity">
    <text evidence="1 6">Belongs to the NusB family.</text>
</comment>
<dbReference type="EMBL" id="HE663493">
    <property type="protein sequence ID" value="CCG07538.1"/>
    <property type="molecule type" value="Genomic_DNA"/>
</dbReference>
<feature type="domain" description="NusB/RsmB/TIM44" evidence="8">
    <location>
        <begin position="27"/>
        <end position="176"/>
    </location>
</feature>
<keyword evidence="4 6" id="KW-0805">Transcription regulation</keyword>
<evidence type="ECO:0000313" key="9">
    <source>
        <dbReference type="EMBL" id="CCG07538.1"/>
    </source>
</evidence>
<proteinExistence type="inferred from homology"/>
<dbReference type="eggNOG" id="COG0781">
    <property type="taxonomic scope" value="Bacteria"/>
</dbReference>
<keyword evidence="3 6" id="KW-0694">RNA-binding</keyword>
<reference evidence="9 10" key="1">
    <citation type="submission" date="2012-02" db="EMBL/GenBank/DDBJ databases">
        <title>Shotgun genome sequence of Phaeospirillum photometricum DSM 122.</title>
        <authorList>
            <person name="Duquesne K."/>
            <person name="Sturgis J."/>
        </authorList>
    </citation>
    <scope>NUCLEOTIDE SEQUENCE [LARGE SCALE GENOMIC DNA]</scope>
    <source>
        <strain evidence="10">DSM122</strain>
    </source>
</reference>
<evidence type="ECO:0000256" key="6">
    <source>
        <dbReference type="HAMAP-Rule" id="MF_00073"/>
    </source>
</evidence>
<evidence type="ECO:0000256" key="4">
    <source>
        <dbReference type="ARBA" id="ARBA00023015"/>
    </source>
</evidence>